<dbReference type="RefSeq" id="XP_008800533.1">
    <property type="nucleotide sequence ID" value="XM_008802311.4"/>
</dbReference>
<dbReference type="InterPro" id="IPR033133">
    <property type="entry name" value="PUM-HD"/>
</dbReference>
<organism evidence="11">
    <name type="scientific">Phoenix dactylifera</name>
    <name type="common">Date palm</name>
    <dbReference type="NCBI Taxonomy" id="42345"/>
    <lineage>
        <taxon>Eukaryota</taxon>
        <taxon>Viridiplantae</taxon>
        <taxon>Streptophyta</taxon>
        <taxon>Embryophyta</taxon>
        <taxon>Tracheophyta</taxon>
        <taxon>Spermatophyta</taxon>
        <taxon>Magnoliopsida</taxon>
        <taxon>Liliopsida</taxon>
        <taxon>Arecaceae</taxon>
        <taxon>Coryphoideae</taxon>
        <taxon>Phoeniceae</taxon>
        <taxon>Phoenix</taxon>
    </lineage>
</organism>
<feature type="repeat" description="Pumilio" evidence="7">
    <location>
        <begin position="945"/>
        <end position="986"/>
    </location>
</feature>
<dbReference type="PROSITE" id="PS50303">
    <property type="entry name" value="PUM_HD"/>
    <property type="match status" value="1"/>
</dbReference>
<evidence type="ECO:0000256" key="7">
    <source>
        <dbReference type="PROSITE-ProRule" id="PRU00317"/>
    </source>
</evidence>
<feature type="region of interest" description="Disordered" evidence="8">
    <location>
        <begin position="296"/>
        <end position="324"/>
    </location>
</feature>
<dbReference type="Pfam" id="PF07990">
    <property type="entry name" value="NABP"/>
    <property type="match status" value="1"/>
</dbReference>
<feature type="repeat" description="Pumilio" evidence="7">
    <location>
        <begin position="764"/>
        <end position="800"/>
    </location>
</feature>
<dbReference type="CDD" id="cd07920">
    <property type="entry name" value="Pumilio"/>
    <property type="match status" value="1"/>
</dbReference>
<dbReference type="GO" id="GO:0003729">
    <property type="term" value="F:mRNA binding"/>
    <property type="evidence" value="ECO:0007669"/>
    <property type="project" value="TreeGrafter"/>
</dbReference>
<evidence type="ECO:0000256" key="3">
    <source>
        <dbReference type="ARBA" id="ARBA00022737"/>
    </source>
</evidence>
<keyword evidence="2" id="KW-0963">Cytoplasm</keyword>
<dbReference type="PROSITE" id="PS50302">
    <property type="entry name" value="PUM"/>
    <property type="match status" value="7"/>
</dbReference>
<dbReference type="Proteomes" id="UP000228380">
    <property type="component" value="Chromosome 17"/>
</dbReference>
<gene>
    <name evidence="11 12" type="primary">LOC103714873</name>
</gene>
<dbReference type="AlphaFoldDB" id="A0A8B7CJF1"/>
<evidence type="ECO:0000256" key="4">
    <source>
        <dbReference type="ARBA" id="ARBA00022845"/>
    </source>
</evidence>
<feature type="compositionally biased region" description="Polar residues" evidence="8">
    <location>
        <begin position="296"/>
        <end position="306"/>
    </location>
</feature>
<proteinExistence type="predicted"/>
<dbReference type="GO" id="GO:0006417">
    <property type="term" value="P:regulation of translation"/>
    <property type="evidence" value="ECO:0007669"/>
    <property type="project" value="UniProtKB-KW"/>
</dbReference>
<dbReference type="GeneID" id="103714873"/>
<dbReference type="KEGG" id="pda:103714873"/>
<keyword evidence="4" id="KW-0810">Translation regulation</keyword>
<dbReference type="FunFam" id="1.25.10.10:FF:000004">
    <property type="entry name" value="Pumilio homolog 1 isoform 2"/>
    <property type="match status" value="1"/>
</dbReference>
<feature type="repeat" description="Pumilio" evidence="7">
    <location>
        <begin position="728"/>
        <end position="763"/>
    </location>
</feature>
<feature type="region of interest" description="Disordered" evidence="8">
    <location>
        <begin position="138"/>
        <end position="165"/>
    </location>
</feature>
<name>A0A8B7CJF1_PHODC</name>
<sequence length="1026" mass="112467">MVTGSSVKMAPVTLTNGNFDDFEKDLEALLREQQQQGRADFDLERDEINIFRSGSAPPTVEGSRTAFGSMFGPSELAKARLFDDGDGGDVLSEEEIRSHPSYLSYYYSNENLNPRLPPPVVSKEDWRAAQRFRAGFGGIGDMRRKESGDGHGSSSSLFSLQPGLPMRDAEREMVEPSRGVPQKLSQQQSAEWLDRSTDGLIGLPGVGLGTRRKSFADALQEEPGHHTSLSPHISRPVSRNAFDNADPVGVPDLHLTQLRNAADTIDGWQSGATSSGLVRVQSLGSSISHSFASAVGSSLSRSTTPDPQLIQRAPSPIVPPGGARYRDSDTKPVVGSNGLGGVSSCLADCGDLTDAMSNLSLSKNQITDGESHVHGLLHQEFADQSELLFNMPSDHRQYLQQKITNKSEAELLKTPSIPFLAYNDLSKKNGNVTDLNSCKLSSNGQINLPKQSPYPNIYKKVASMGSTSSTGSNNPYQNSNMTNVDFIGSNSKAYSVSHGTPTMLNSHLDAGVTVAGTAEGPYLNMNGNQVGSGFQLPIMDPLYAQYLHNTSNAAIHAASSGRNYLGTSHMDLSEYQRAYLGALLAQQKLQYGMPFLGKSGSLNHGFVGGHAVGLGMPYPASPLSSSVLSSLGSGNPAMQNEHLSRSPSFMRSAAVGSMGSWNREDGVMEENYASSLLEELKNNKTRSFELSDIVGHVVEFSADQYGSRFIQQKLETALVEEKNKIFPEILPQARALMTDVFGNYVIQKFFEHGTEIQRKQLASQVKGHVLPLTLQMYGCRVIQKALEVVDADQQTQMVLELDGSIMKCVRDQNGNHVIQKCIERIPQERIQFIISSFYGHVVALSSHPYGCRVIQRVLEHCDDPKTQSIMMDEILQSVCSLAQDQYGNYVIQHVLQHGKPEERSTIISKLTGQIVKMSQQKFASNVVEKCLTYGSPEERQLLINEMLGSTDENEPLQVMMKDQFANYVVQKVLETCDDQNRELILSRIKVHLNALKRYTYGKHIVARVEKLIATGERRIGISSRSS</sequence>
<evidence type="ECO:0000259" key="9">
    <source>
        <dbReference type="PROSITE" id="PS50303"/>
    </source>
</evidence>
<keyword evidence="3" id="KW-0677">Repeat</keyword>
<feature type="repeat" description="Pumilio" evidence="7">
    <location>
        <begin position="692"/>
        <end position="727"/>
    </location>
</feature>
<reference evidence="11 12" key="2">
    <citation type="submission" date="2023-09" db="UniProtKB">
        <authorList>
            <consortium name="RefSeq"/>
        </authorList>
    </citation>
    <scope>IDENTIFICATION</scope>
    <source>
        <tissue evidence="11 12">Young leaves</tissue>
    </source>
</reference>
<protein>
    <submittedName>
        <fullName evidence="11 12">Pumilio homolog 1-like isoform X1</fullName>
    </submittedName>
</protein>
<evidence type="ECO:0000256" key="1">
    <source>
        <dbReference type="ARBA" id="ARBA00004496"/>
    </source>
</evidence>
<evidence type="ECO:0000256" key="5">
    <source>
        <dbReference type="ARBA" id="ARBA00022884"/>
    </source>
</evidence>
<keyword evidence="5" id="KW-0694">RNA-binding</keyword>
<keyword evidence="10" id="KW-1185">Reference proteome</keyword>
<dbReference type="Gene3D" id="1.25.10.10">
    <property type="entry name" value="Leucine-rich Repeat Variant"/>
    <property type="match status" value="1"/>
</dbReference>
<feature type="repeat" description="Pumilio" evidence="7">
    <location>
        <begin position="909"/>
        <end position="944"/>
    </location>
</feature>
<dbReference type="RefSeq" id="XP_008800534.1">
    <property type="nucleotide sequence ID" value="XM_008802312.4"/>
</dbReference>
<dbReference type="InterPro" id="IPR012940">
    <property type="entry name" value="NABP"/>
</dbReference>
<evidence type="ECO:0000256" key="6">
    <source>
        <dbReference type="ARBA" id="ARBA00055193"/>
    </source>
</evidence>
<evidence type="ECO:0000256" key="8">
    <source>
        <dbReference type="SAM" id="MobiDB-lite"/>
    </source>
</evidence>
<dbReference type="InterPro" id="IPR016024">
    <property type="entry name" value="ARM-type_fold"/>
</dbReference>
<comment type="function">
    <text evidence="6">Sequence-specific RNA-binding protein that regulates translation and mRNA stability by binding the 3'-UTR of target mRNAs. Binds the APUM-binding elements (APBEs) in the 3'-UTR mRNA sequence of CLV1, PNH, WUS and FAS2.</text>
</comment>
<dbReference type="InterPro" id="IPR001313">
    <property type="entry name" value="Pumilio_RNA-bd_rpt"/>
</dbReference>
<dbReference type="InterPro" id="IPR033712">
    <property type="entry name" value="Pumilio_RNA-bd"/>
</dbReference>
<reference evidence="10" key="1">
    <citation type="journal article" date="2019" name="Nat. Commun.">
        <title>Genome-wide association mapping of date palm fruit traits.</title>
        <authorList>
            <person name="Hazzouri K.M."/>
            <person name="Gros-Balthazard M."/>
            <person name="Flowers J.M."/>
            <person name="Copetti D."/>
            <person name="Lemansour A."/>
            <person name="Lebrun M."/>
            <person name="Masmoudi K."/>
            <person name="Ferrand S."/>
            <person name="Dhar M.I."/>
            <person name="Fresquez Z.A."/>
            <person name="Rosas U."/>
            <person name="Zhang J."/>
            <person name="Talag J."/>
            <person name="Lee S."/>
            <person name="Kudrna D."/>
            <person name="Powell R.F."/>
            <person name="Leitch I.J."/>
            <person name="Krueger R.R."/>
            <person name="Wing R.A."/>
            <person name="Amiri K.M.A."/>
            <person name="Purugganan M.D."/>
        </authorList>
    </citation>
    <scope>NUCLEOTIDE SEQUENCE [LARGE SCALE GENOMIC DNA]</scope>
    <source>
        <strain evidence="10">cv. Khalas</strain>
    </source>
</reference>
<comment type="subcellular location">
    <subcellularLocation>
        <location evidence="1">Cytoplasm</location>
    </subcellularLocation>
</comment>
<evidence type="ECO:0000313" key="10">
    <source>
        <dbReference type="Proteomes" id="UP000228380"/>
    </source>
</evidence>
<dbReference type="PANTHER" id="PTHR12537">
    <property type="entry name" value="RNA BINDING PROTEIN PUMILIO-RELATED"/>
    <property type="match status" value="1"/>
</dbReference>
<evidence type="ECO:0000313" key="11">
    <source>
        <dbReference type="RefSeq" id="XP_008800533.1"/>
    </source>
</evidence>
<dbReference type="GO" id="GO:0005737">
    <property type="term" value="C:cytoplasm"/>
    <property type="evidence" value="ECO:0007669"/>
    <property type="project" value="UniProtKB-SubCell"/>
</dbReference>
<accession>A0A8B7CJF1</accession>
<feature type="repeat" description="Pumilio" evidence="7">
    <location>
        <begin position="836"/>
        <end position="871"/>
    </location>
</feature>
<dbReference type="PANTHER" id="PTHR12537:SF12">
    <property type="entry name" value="MATERNAL PROTEIN PUMILIO"/>
    <property type="match status" value="1"/>
</dbReference>
<dbReference type="OrthoDB" id="668540at2759"/>
<dbReference type="SMART" id="SM00025">
    <property type="entry name" value="Pumilio"/>
    <property type="match status" value="8"/>
</dbReference>
<feature type="domain" description="PUM-HD" evidence="9">
    <location>
        <begin position="672"/>
        <end position="1012"/>
    </location>
</feature>
<dbReference type="SUPFAM" id="SSF48371">
    <property type="entry name" value="ARM repeat"/>
    <property type="match status" value="1"/>
</dbReference>
<feature type="repeat" description="Pumilio" evidence="7">
    <location>
        <begin position="873"/>
        <end position="908"/>
    </location>
</feature>
<dbReference type="InterPro" id="IPR011989">
    <property type="entry name" value="ARM-like"/>
</dbReference>
<evidence type="ECO:0000256" key="2">
    <source>
        <dbReference type="ARBA" id="ARBA00022490"/>
    </source>
</evidence>
<evidence type="ECO:0000313" key="12">
    <source>
        <dbReference type="RefSeq" id="XP_008800534.1"/>
    </source>
</evidence>
<dbReference type="Pfam" id="PF00806">
    <property type="entry name" value="PUF"/>
    <property type="match status" value="8"/>
</dbReference>